<evidence type="ECO:0000256" key="4">
    <source>
        <dbReference type="ARBA" id="ARBA00022679"/>
    </source>
</evidence>
<dbReference type="GO" id="GO:0008655">
    <property type="term" value="P:pyrimidine-containing compound salvage"/>
    <property type="evidence" value="ECO:0007669"/>
    <property type="project" value="UniProtKB-ARBA"/>
</dbReference>
<keyword evidence="12" id="KW-1185">Reference proteome</keyword>
<evidence type="ECO:0000256" key="3">
    <source>
        <dbReference type="ARBA" id="ARBA00005408"/>
    </source>
</evidence>
<dbReference type="InterPro" id="IPR000764">
    <property type="entry name" value="Uridine_kinase-like"/>
</dbReference>
<dbReference type="Pfam" id="PF00485">
    <property type="entry name" value="PRK"/>
    <property type="match status" value="1"/>
</dbReference>
<evidence type="ECO:0000256" key="1">
    <source>
        <dbReference type="ARBA" id="ARBA00004690"/>
    </source>
</evidence>
<keyword evidence="4 8" id="KW-0808">Transferase</keyword>
<protein>
    <recommendedName>
        <fullName evidence="8">Uridine kinase</fullName>
        <ecNumber evidence="8">2.7.1.48</ecNumber>
    </recommendedName>
</protein>
<name>A0A9P6RNL6_9FUNG</name>
<evidence type="ECO:0000256" key="6">
    <source>
        <dbReference type="ARBA" id="ARBA00022777"/>
    </source>
</evidence>
<dbReference type="InterPro" id="IPR029057">
    <property type="entry name" value="PRTase-like"/>
</dbReference>
<dbReference type="FunFam" id="3.40.50.300:FF:000339">
    <property type="entry name" value="Uridine kinase"/>
    <property type="match status" value="1"/>
</dbReference>
<dbReference type="EC" id="2.7.1.48" evidence="8"/>
<dbReference type="GO" id="GO:0005524">
    <property type="term" value="F:ATP binding"/>
    <property type="evidence" value="ECO:0007669"/>
    <property type="project" value="UniProtKB-KW"/>
</dbReference>
<comment type="catalytic activity">
    <reaction evidence="8">
        <text>uridine + ATP = UMP + ADP + H(+)</text>
        <dbReference type="Rhea" id="RHEA:16825"/>
        <dbReference type="ChEBI" id="CHEBI:15378"/>
        <dbReference type="ChEBI" id="CHEBI:16704"/>
        <dbReference type="ChEBI" id="CHEBI:30616"/>
        <dbReference type="ChEBI" id="CHEBI:57865"/>
        <dbReference type="ChEBI" id="CHEBI:456216"/>
        <dbReference type="EC" id="2.7.1.48"/>
    </reaction>
</comment>
<dbReference type="InterPro" id="IPR000836">
    <property type="entry name" value="PRTase_dom"/>
</dbReference>
<evidence type="ECO:0000256" key="7">
    <source>
        <dbReference type="ARBA" id="ARBA00022840"/>
    </source>
</evidence>
<dbReference type="Proteomes" id="UP000738325">
    <property type="component" value="Unassembled WGS sequence"/>
</dbReference>
<organism evidence="11 12">
    <name type="scientific">Dissophora globulifera</name>
    <dbReference type="NCBI Taxonomy" id="979702"/>
    <lineage>
        <taxon>Eukaryota</taxon>
        <taxon>Fungi</taxon>
        <taxon>Fungi incertae sedis</taxon>
        <taxon>Mucoromycota</taxon>
        <taxon>Mortierellomycotina</taxon>
        <taxon>Mortierellomycetes</taxon>
        <taxon>Mortierellales</taxon>
        <taxon>Mortierellaceae</taxon>
        <taxon>Dissophora</taxon>
    </lineage>
</organism>
<dbReference type="Gene3D" id="3.40.50.2020">
    <property type="match status" value="1"/>
</dbReference>
<keyword evidence="7 8" id="KW-0067">ATP-binding</keyword>
<dbReference type="CDD" id="cd02023">
    <property type="entry name" value="UMPK"/>
    <property type="match status" value="1"/>
</dbReference>
<proteinExistence type="inferred from homology"/>
<comment type="similarity">
    <text evidence="3 8">Belongs to the uridine kinase family.</text>
</comment>
<dbReference type="Gene3D" id="3.40.50.300">
    <property type="entry name" value="P-loop containing nucleotide triphosphate hydrolases"/>
    <property type="match status" value="1"/>
</dbReference>
<reference evidence="11" key="1">
    <citation type="journal article" date="2020" name="Fungal Divers.">
        <title>Resolving the Mortierellaceae phylogeny through synthesis of multi-gene phylogenetics and phylogenomics.</title>
        <authorList>
            <person name="Vandepol N."/>
            <person name="Liber J."/>
            <person name="Desiro A."/>
            <person name="Na H."/>
            <person name="Kennedy M."/>
            <person name="Barry K."/>
            <person name="Grigoriev I.V."/>
            <person name="Miller A.N."/>
            <person name="O'Donnell K."/>
            <person name="Stajich J.E."/>
            <person name="Bonito G."/>
        </authorList>
    </citation>
    <scope>NUCLEOTIDE SEQUENCE</scope>
    <source>
        <strain evidence="11">REB-010B</strain>
    </source>
</reference>
<dbReference type="EMBL" id="JAAAIP010000173">
    <property type="protein sequence ID" value="KAG0323833.1"/>
    <property type="molecule type" value="Genomic_DNA"/>
</dbReference>
<keyword evidence="6 8" id="KW-0418">Kinase</keyword>
<feature type="domain" description="Phosphoribulokinase/uridine kinase" evidence="9">
    <location>
        <begin position="30"/>
        <end position="218"/>
    </location>
</feature>
<comment type="pathway">
    <text evidence="2 8">Pyrimidine metabolism; CTP biosynthesis via salvage pathway; CTP from cytidine: step 1/3.</text>
</comment>
<dbReference type="PRINTS" id="PR00988">
    <property type="entry name" value="URIDINKINASE"/>
</dbReference>
<evidence type="ECO:0000256" key="5">
    <source>
        <dbReference type="ARBA" id="ARBA00022741"/>
    </source>
</evidence>
<dbReference type="AlphaFoldDB" id="A0A9P6RNL6"/>
<evidence type="ECO:0000313" key="12">
    <source>
        <dbReference type="Proteomes" id="UP000738325"/>
    </source>
</evidence>
<dbReference type="OrthoDB" id="738517at2759"/>
<dbReference type="Pfam" id="PF14681">
    <property type="entry name" value="UPRTase"/>
    <property type="match status" value="1"/>
</dbReference>
<dbReference type="NCBIfam" id="NF004018">
    <property type="entry name" value="PRK05480.1"/>
    <property type="match status" value="1"/>
</dbReference>
<comment type="catalytic activity">
    <reaction evidence="8">
        <text>cytidine + ATP = CMP + ADP + H(+)</text>
        <dbReference type="Rhea" id="RHEA:24674"/>
        <dbReference type="ChEBI" id="CHEBI:15378"/>
        <dbReference type="ChEBI" id="CHEBI:17562"/>
        <dbReference type="ChEBI" id="CHEBI:30616"/>
        <dbReference type="ChEBI" id="CHEBI:60377"/>
        <dbReference type="ChEBI" id="CHEBI:456216"/>
        <dbReference type="EC" id="2.7.1.48"/>
    </reaction>
</comment>
<dbReference type="SUPFAM" id="SSF53271">
    <property type="entry name" value="PRTase-like"/>
    <property type="match status" value="1"/>
</dbReference>
<evidence type="ECO:0000259" key="9">
    <source>
        <dbReference type="Pfam" id="PF00485"/>
    </source>
</evidence>
<dbReference type="NCBIfam" id="TIGR00235">
    <property type="entry name" value="udk"/>
    <property type="match status" value="1"/>
</dbReference>
<evidence type="ECO:0000259" key="10">
    <source>
        <dbReference type="Pfam" id="PF14681"/>
    </source>
</evidence>
<dbReference type="InterPro" id="IPR027417">
    <property type="entry name" value="P-loop_NTPase"/>
</dbReference>
<accession>A0A9P6RNL6</accession>
<feature type="domain" description="Phosphoribosyltransferase" evidence="10">
    <location>
        <begin position="260"/>
        <end position="487"/>
    </location>
</feature>
<evidence type="ECO:0000256" key="8">
    <source>
        <dbReference type="RuleBase" id="RU003825"/>
    </source>
</evidence>
<dbReference type="GO" id="GO:0004849">
    <property type="term" value="F:uridine kinase activity"/>
    <property type="evidence" value="ECO:0007669"/>
    <property type="project" value="UniProtKB-EC"/>
</dbReference>
<dbReference type="InterPro" id="IPR006083">
    <property type="entry name" value="PRK/URK"/>
</dbReference>
<evidence type="ECO:0000256" key="2">
    <source>
        <dbReference type="ARBA" id="ARBA00004784"/>
    </source>
</evidence>
<dbReference type="FunFam" id="3.40.50.2020:FF:000010">
    <property type="entry name" value="Uridine-cytidine kinase"/>
    <property type="match status" value="1"/>
</dbReference>
<comment type="caution">
    <text evidence="11">The sequence shown here is derived from an EMBL/GenBank/DDBJ whole genome shotgun (WGS) entry which is preliminary data.</text>
</comment>
<dbReference type="PANTHER" id="PTHR10285">
    <property type="entry name" value="URIDINE KINASE"/>
    <property type="match status" value="1"/>
</dbReference>
<gene>
    <name evidence="11" type="ORF">BGZ99_002450</name>
</gene>
<sequence>MESKLAHHVIAGEGRPPWYKADGQNCDCYVVGIAGGSASGKTSVAQRIIKNLNVPWVVLLSMDSFYRDLNDQEQEVAARNDYDFDSPDSYDYDILLETITKLKEGKKVDVPIYDFETHKRLTNKHTTVYGANVIIFEGIFGLYDKKVLDMMDLKVFVDTDVDICLARRIKRDVAERGFDVPGVLQLYKRFVKPSYDNYVYPTKKNADVVIPRGLENLVAIDLLTKHIQRQLQERKMQSRWDMARINPPEELPSNVIVLDKTKQIMGMHTIIRDINTSRHDFIFYADRLATLVIERALNELPYHSRVVTTPTDNTVQGLALRPHIGGVSILRAGGTMENGLRRVIRDAVIGKILIQTDPSNGEPQLHYCKLPPSIQNFSTTDSSHHTNSNNNDSNNSQQNDTFIFLMDAVIGTGAAGLMAIRVLLDHGIPENRIIFLSFLAGPQGLHMISHAFPSVKIVTSFVDRTLNPDTLFLEPGLGNFGDRYFGTESD</sequence>
<keyword evidence="5 8" id="KW-0547">Nucleotide-binding</keyword>
<comment type="pathway">
    <text evidence="1 8">Pyrimidine metabolism; UMP biosynthesis via salvage pathway; UMP from uridine: step 1/1.</text>
</comment>
<evidence type="ECO:0000313" key="11">
    <source>
        <dbReference type="EMBL" id="KAG0323833.1"/>
    </source>
</evidence>
<dbReference type="SUPFAM" id="SSF52540">
    <property type="entry name" value="P-loop containing nucleoside triphosphate hydrolases"/>
    <property type="match status" value="1"/>
</dbReference>